<accession>A0ABD3PR22</accession>
<name>A0ABD3PR22_9STRA</name>
<protein>
    <submittedName>
        <fullName evidence="2">Uncharacterized protein</fullName>
    </submittedName>
</protein>
<keyword evidence="3" id="KW-1185">Reference proteome</keyword>
<dbReference type="Proteomes" id="UP001530400">
    <property type="component" value="Unassembled WGS sequence"/>
</dbReference>
<feature type="region of interest" description="Disordered" evidence="1">
    <location>
        <begin position="38"/>
        <end position="59"/>
    </location>
</feature>
<sequence length="59" mass="6722">MLLAACEFVNRGERSCCEVKGCGVVCCEVCGRLQQDRERFPKSESKDHEKIVPQHHTED</sequence>
<comment type="caution">
    <text evidence="2">The sequence shown here is derived from an EMBL/GenBank/DDBJ whole genome shotgun (WGS) entry which is preliminary data.</text>
</comment>
<dbReference type="AlphaFoldDB" id="A0ABD3PR22"/>
<gene>
    <name evidence="2" type="ORF">ACHAWO_001327</name>
</gene>
<dbReference type="EMBL" id="JALLPJ020000506">
    <property type="protein sequence ID" value="KAL3790252.1"/>
    <property type="molecule type" value="Genomic_DNA"/>
</dbReference>
<evidence type="ECO:0000313" key="2">
    <source>
        <dbReference type="EMBL" id="KAL3790252.1"/>
    </source>
</evidence>
<reference evidence="2 3" key="1">
    <citation type="submission" date="2024-10" db="EMBL/GenBank/DDBJ databases">
        <title>Updated reference genomes for cyclostephanoid diatoms.</title>
        <authorList>
            <person name="Roberts W.R."/>
            <person name="Alverson A.J."/>
        </authorList>
    </citation>
    <scope>NUCLEOTIDE SEQUENCE [LARGE SCALE GENOMIC DNA]</scope>
    <source>
        <strain evidence="2 3">AJA010-31</strain>
    </source>
</reference>
<organism evidence="2 3">
    <name type="scientific">Cyclotella atomus</name>
    <dbReference type="NCBI Taxonomy" id="382360"/>
    <lineage>
        <taxon>Eukaryota</taxon>
        <taxon>Sar</taxon>
        <taxon>Stramenopiles</taxon>
        <taxon>Ochrophyta</taxon>
        <taxon>Bacillariophyta</taxon>
        <taxon>Coscinodiscophyceae</taxon>
        <taxon>Thalassiosirophycidae</taxon>
        <taxon>Stephanodiscales</taxon>
        <taxon>Stephanodiscaceae</taxon>
        <taxon>Cyclotella</taxon>
    </lineage>
</organism>
<proteinExistence type="predicted"/>
<evidence type="ECO:0000313" key="3">
    <source>
        <dbReference type="Proteomes" id="UP001530400"/>
    </source>
</evidence>
<evidence type="ECO:0000256" key="1">
    <source>
        <dbReference type="SAM" id="MobiDB-lite"/>
    </source>
</evidence>